<reference evidence="2 3" key="1">
    <citation type="submission" date="2018-11" db="EMBL/GenBank/DDBJ databases">
        <title>Genome sequencing of Paenibacillus sp. KCOM 3021 (= ChDC PVNT-B20).</title>
        <authorList>
            <person name="Kook J.-K."/>
            <person name="Park S.-N."/>
            <person name="Lim Y.K."/>
        </authorList>
    </citation>
    <scope>NUCLEOTIDE SEQUENCE [LARGE SCALE GENOMIC DNA]</scope>
    <source>
        <strain evidence="2 3">KCOM 3021</strain>
    </source>
</reference>
<keyword evidence="1" id="KW-0472">Membrane</keyword>
<gene>
    <name evidence="2" type="ORF">EHV15_32430</name>
</gene>
<accession>A0A3P3UC49</accession>
<feature type="transmembrane region" description="Helical" evidence="1">
    <location>
        <begin position="124"/>
        <end position="148"/>
    </location>
</feature>
<feature type="transmembrane region" description="Helical" evidence="1">
    <location>
        <begin position="351"/>
        <end position="372"/>
    </location>
</feature>
<dbReference type="Proteomes" id="UP000267017">
    <property type="component" value="Unassembled WGS sequence"/>
</dbReference>
<evidence type="ECO:0000313" key="3">
    <source>
        <dbReference type="Proteomes" id="UP000267017"/>
    </source>
</evidence>
<dbReference type="EMBL" id="RRCN01000001">
    <property type="protein sequence ID" value="RRJ67109.1"/>
    <property type="molecule type" value="Genomic_DNA"/>
</dbReference>
<proteinExistence type="predicted"/>
<keyword evidence="3" id="KW-1185">Reference proteome</keyword>
<keyword evidence="1" id="KW-1133">Transmembrane helix</keyword>
<feature type="transmembrane region" description="Helical" evidence="1">
    <location>
        <begin position="247"/>
        <end position="264"/>
    </location>
</feature>
<evidence type="ECO:0000313" key="2">
    <source>
        <dbReference type="EMBL" id="RRJ67109.1"/>
    </source>
</evidence>
<feature type="transmembrane region" description="Helical" evidence="1">
    <location>
        <begin position="270"/>
        <end position="289"/>
    </location>
</feature>
<name>A0A3P3UC49_9BACL</name>
<evidence type="ECO:0000256" key="1">
    <source>
        <dbReference type="SAM" id="Phobius"/>
    </source>
</evidence>
<feature type="transmembrane region" description="Helical" evidence="1">
    <location>
        <begin position="317"/>
        <end position="339"/>
    </location>
</feature>
<feature type="transmembrane region" description="Helical" evidence="1">
    <location>
        <begin position="50"/>
        <end position="77"/>
    </location>
</feature>
<protein>
    <submittedName>
        <fullName evidence="2">Uncharacterized protein</fullName>
    </submittedName>
</protein>
<dbReference type="AlphaFoldDB" id="A0A3P3UC49"/>
<feature type="transmembrane region" description="Helical" evidence="1">
    <location>
        <begin position="402"/>
        <end position="420"/>
    </location>
</feature>
<comment type="caution">
    <text evidence="2">The sequence shown here is derived from an EMBL/GenBank/DDBJ whole genome shotgun (WGS) entry which is preliminary data.</text>
</comment>
<feature type="transmembrane region" description="Helical" evidence="1">
    <location>
        <begin position="379"/>
        <end position="396"/>
    </location>
</feature>
<dbReference type="RefSeq" id="WP_128634889.1">
    <property type="nucleotide sequence ID" value="NZ_RRCN01000001.1"/>
</dbReference>
<feature type="transmembrane region" description="Helical" evidence="1">
    <location>
        <begin position="160"/>
        <end position="179"/>
    </location>
</feature>
<sequence>MSSSFKLYASVYLIRIKYISWRDIVLTLFLLLLLLRGTYQFTTMLADKGFSSTFITGCWGLIGMTVGIGLFAGNLMMAEMRFLWSLGRGARFLTSYMIWKKSPFVLVLVWMLLGQLLWSPSYSFGQAFLMLLLGLSYAELGVYCFVVLSGMARERKAGSLSLALLLLTVLALNISLMMMPMMPTVRLIVAIVVTLLQYIAAFQASRFSWPQMISAAPPAESGAKRHILSRYPLLRKEVYFLTRFKDMFPFLITVCLLQLFTYYSAVDTPIVVPVGAALMVWLVSDVWIIRSFAAEGRGIALYTVTLDAWHRGLWAKWLFYGTVGTSLFIVHTLIWGFRLDWTWTVWSFFELLAQCLLLTSTLVSFSLLVGYYFTTQGRISLPAQLLITICMFLFIYLHQANLVLFIIVSITIQLGFYRLLRQVPKSLPGKFSI</sequence>
<dbReference type="OrthoDB" id="2667096at2"/>
<feature type="transmembrane region" description="Helical" evidence="1">
    <location>
        <begin position="98"/>
        <end position="118"/>
    </location>
</feature>
<organism evidence="2 3">
    <name type="scientific">Paenibacillus oralis</name>
    <dbReference type="NCBI Taxonomy" id="2490856"/>
    <lineage>
        <taxon>Bacteria</taxon>
        <taxon>Bacillati</taxon>
        <taxon>Bacillota</taxon>
        <taxon>Bacilli</taxon>
        <taxon>Bacillales</taxon>
        <taxon>Paenibacillaceae</taxon>
        <taxon>Paenibacillus</taxon>
    </lineage>
</organism>
<feature type="transmembrane region" description="Helical" evidence="1">
    <location>
        <begin position="185"/>
        <end position="204"/>
    </location>
</feature>
<keyword evidence="1" id="KW-0812">Transmembrane</keyword>